<organism evidence="2 3">
    <name type="scientific">Chelonia mydas</name>
    <name type="common">Green sea-turtle</name>
    <name type="synonym">Chelonia agassizi</name>
    <dbReference type="NCBI Taxonomy" id="8469"/>
    <lineage>
        <taxon>Eukaryota</taxon>
        <taxon>Metazoa</taxon>
        <taxon>Chordata</taxon>
        <taxon>Craniata</taxon>
        <taxon>Vertebrata</taxon>
        <taxon>Euteleostomi</taxon>
        <taxon>Archelosauria</taxon>
        <taxon>Testudinata</taxon>
        <taxon>Testudines</taxon>
        <taxon>Cryptodira</taxon>
        <taxon>Durocryptodira</taxon>
        <taxon>Americhelydia</taxon>
        <taxon>Chelonioidea</taxon>
        <taxon>Cheloniidae</taxon>
        <taxon>Chelonia</taxon>
    </lineage>
</organism>
<protein>
    <submittedName>
        <fullName evidence="2">Uncharacterized protein</fullName>
    </submittedName>
</protein>
<name>M7B8G8_CHEMY</name>
<reference evidence="3" key="1">
    <citation type="journal article" date="2013" name="Nat. Genet.">
        <title>The draft genomes of soft-shell turtle and green sea turtle yield insights into the development and evolution of the turtle-specific body plan.</title>
        <authorList>
            <person name="Wang Z."/>
            <person name="Pascual-Anaya J."/>
            <person name="Zadissa A."/>
            <person name="Li W."/>
            <person name="Niimura Y."/>
            <person name="Huang Z."/>
            <person name="Li C."/>
            <person name="White S."/>
            <person name="Xiong Z."/>
            <person name="Fang D."/>
            <person name="Wang B."/>
            <person name="Ming Y."/>
            <person name="Chen Y."/>
            <person name="Zheng Y."/>
            <person name="Kuraku S."/>
            <person name="Pignatelli M."/>
            <person name="Herrero J."/>
            <person name="Beal K."/>
            <person name="Nozawa M."/>
            <person name="Li Q."/>
            <person name="Wang J."/>
            <person name="Zhang H."/>
            <person name="Yu L."/>
            <person name="Shigenobu S."/>
            <person name="Wang J."/>
            <person name="Liu J."/>
            <person name="Flicek P."/>
            <person name="Searle S."/>
            <person name="Wang J."/>
            <person name="Kuratani S."/>
            <person name="Yin Y."/>
            <person name="Aken B."/>
            <person name="Zhang G."/>
            <person name="Irie N."/>
        </authorList>
    </citation>
    <scope>NUCLEOTIDE SEQUENCE [LARGE SCALE GENOMIC DNA]</scope>
</reference>
<sequence>MAIPYHVILTSALLPVMALPSELGSRPAAAALQLLRSSSEGSAAASSSAEYKREQPSSFYSDRGGEKTCVAGFWWELSEPQTTEAQANIQMVMEAHEEKELSGALPTNYPGDPEHLHTTERDDRYKAAQGNQTLIRLWNWELSVFWMDSCLPTGRYTSS</sequence>
<dbReference type="EMBL" id="KB563565">
    <property type="protein sequence ID" value="EMP28463.1"/>
    <property type="molecule type" value="Genomic_DNA"/>
</dbReference>
<dbReference type="AlphaFoldDB" id="M7B8G8"/>
<proteinExistence type="predicted"/>
<feature type="signal peptide" evidence="1">
    <location>
        <begin position="1"/>
        <end position="18"/>
    </location>
</feature>
<keyword evidence="3" id="KW-1185">Reference proteome</keyword>
<evidence type="ECO:0000313" key="3">
    <source>
        <dbReference type="Proteomes" id="UP000031443"/>
    </source>
</evidence>
<gene>
    <name evidence="2" type="ORF">UY3_14432</name>
</gene>
<dbReference type="Proteomes" id="UP000031443">
    <property type="component" value="Unassembled WGS sequence"/>
</dbReference>
<keyword evidence="1" id="KW-0732">Signal</keyword>
<evidence type="ECO:0000313" key="2">
    <source>
        <dbReference type="EMBL" id="EMP28463.1"/>
    </source>
</evidence>
<evidence type="ECO:0000256" key="1">
    <source>
        <dbReference type="SAM" id="SignalP"/>
    </source>
</evidence>
<accession>M7B8G8</accession>
<feature type="chain" id="PRO_5004080067" evidence="1">
    <location>
        <begin position="19"/>
        <end position="159"/>
    </location>
</feature>